<feature type="transmembrane region" description="Helical" evidence="7">
    <location>
        <begin position="232"/>
        <end position="255"/>
    </location>
</feature>
<dbReference type="InterPro" id="IPR050367">
    <property type="entry name" value="APC_superfamily"/>
</dbReference>
<evidence type="ECO:0000256" key="4">
    <source>
        <dbReference type="ARBA" id="ARBA00022692"/>
    </source>
</evidence>
<feature type="transmembrane region" description="Helical" evidence="7">
    <location>
        <begin position="404"/>
        <end position="424"/>
    </location>
</feature>
<evidence type="ECO:0000256" key="6">
    <source>
        <dbReference type="ARBA" id="ARBA00023136"/>
    </source>
</evidence>
<evidence type="ECO:0000313" key="8">
    <source>
        <dbReference type="EMBL" id="RCK80184.1"/>
    </source>
</evidence>
<dbReference type="Pfam" id="PF13520">
    <property type="entry name" value="AA_permease_2"/>
    <property type="match status" value="1"/>
</dbReference>
<feature type="transmembrane region" description="Helical" evidence="7">
    <location>
        <begin position="361"/>
        <end position="384"/>
    </location>
</feature>
<name>A0A367ZPW1_9BACT</name>
<evidence type="ECO:0000256" key="3">
    <source>
        <dbReference type="ARBA" id="ARBA00022475"/>
    </source>
</evidence>
<dbReference type="Gene3D" id="1.20.1740.10">
    <property type="entry name" value="Amino acid/polyamine transporter I"/>
    <property type="match status" value="1"/>
</dbReference>
<feature type="transmembrane region" description="Helical" evidence="7">
    <location>
        <begin position="334"/>
        <end position="355"/>
    </location>
</feature>
<feature type="transmembrane region" description="Helical" evidence="7">
    <location>
        <begin position="121"/>
        <end position="140"/>
    </location>
</feature>
<keyword evidence="4 7" id="KW-0812">Transmembrane</keyword>
<feature type="transmembrane region" description="Helical" evidence="7">
    <location>
        <begin position="436"/>
        <end position="458"/>
    </location>
</feature>
<dbReference type="PANTHER" id="PTHR42770:SF15">
    <property type="entry name" value="GLUTAMATE_GAMMA-AMINOBUTYRATE ANTIPORTER-RELATED"/>
    <property type="match status" value="1"/>
</dbReference>
<dbReference type="GO" id="GO:0005886">
    <property type="term" value="C:plasma membrane"/>
    <property type="evidence" value="ECO:0007669"/>
    <property type="project" value="UniProtKB-SubCell"/>
</dbReference>
<sequence length="468" mass="50376">MTRDKTKILRQTDLIMMNVTAIVGLRWIPMAAGYGAAAPVLWLLAAALFFVPIGLVAAELATAWPDQGGVYAWVRRAFGEKWGFLTAWFYWVNNLFYYPSLLTYVAVTLAFLIDPELAKNKLYVCATILVVFWGVTLFNLRGLQIGKWLINAAAVLGTVVPGGLLIGLGVLSVALWQRPAATEYSLAAMVPSLSGFENISLLSSLMFAMAGIEVTPIMAGETEDPPRTFPRATLWSALLIALLYIAGTVAMTLMAPPEKIGSASGIMDAVQLLAADLGLPWLVPVMVLLITIGSLGGISVWVIGPIKMLFESTKEGILPPALTRLNAFDMPGNAMLVQAGFITVVTVAISFLPTVNAFYEALVMMCTIAYFIPYVFLFVAFLALRRRYPDVPRPCRVPGGTLGAWAVSLTGLASVLLAIILPFFPGKDLTTPSDVLIYELQIGGGPLLFGALGLFLFARRSPEATSSA</sequence>
<keyword evidence="5 7" id="KW-1133">Transmembrane helix</keyword>
<dbReference type="EMBL" id="QOQW01000008">
    <property type="protein sequence ID" value="RCK80184.1"/>
    <property type="molecule type" value="Genomic_DNA"/>
</dbReference>
<evidence type="ECO:0000256" key="5">
    <source>
        <dbReference type="ARBA" id="ARBA00022989"/>
    </source>
</evidence>
<comment type="caution">
    <text evidence="8">The sequence shown here is derived from an EMBL/GenBank/DDBJ whole genome shotgun (WGS) entry which is preliminary data.</text>
</comment>
<dbReference type="GO" id="GO:0022857">
    <property type="term" value="F:transmembrane transporter activity"/>
    <property type="evidence" value="ECO:0007669"/>
    <property type="project" value="InterPro"/>
</dbReference>
<organism evidence="8 9">
    <name type="scientific">Candidatus Ozemobacter sibiricus</name>
    <dbReference type="NCBI Taxonomy" id="2268124"/>
    <lineage>
        <taxon>Bacteria</taxon>
        <taxon>Candidatus Ozemobacteria</taxon>
        <taxon>Candidatus Ozemobacterales</taxon>
        <taxon>Candidatus Ozemobacteraceae</taxon>
        <taxon>Candidatus Ozemobacter</taxon>
    </lineage>
</organism>
<evidence type="ECO:0000256" key="2">
    <source>
        <dbReference type="ARBA" id="ARBA00022448"/>
    </source>
</evidence>
<keyword evidence="6 7" id="KW-0472">Membrane</keyword>
<reference evidence="8 9" key="1">
    <citation type="submission" date="2018-05" db="EMBL/GenBank/DDBJ databases">
        <title>A metagenomic window into the 2 km-deep terrestrial subsurface aquifer revealed taxonomically and functionally diverse microbial community comprising novel uncultured bacterial lineages.</title>
        <authorList>
            <person name="Kadnikov V.V."/>
            <person name="Mardanov A.V."/>
            <person name="Beletsky A.V."/>
            <person name="Banks D."/>
            <person name="Pimenov N.V."/>
            <person name="Frank Y.A."/>
            <person name="Karnachuk O.V."/>
            <person name="Ravin N.V."/>
        </authorList>
    </citation>
    <scope>NUCLEOTIDE SEQUENCE [LARGE SCALE GENOMIC DNA]</scope>
    <source>
        <strain evidence="8">BY5</strain>
    </source>
</reference>
<protein>
    <submittedName>
        <fullName evidence="8">Glutamate/gamma-aminobutyrate antiporter</fullName>
    </submittedName>
</protein>
<feature type="transmembrane region" description="Helical" evidence="7">
    <location>
        <begin position="40"/>
        <end position="61"/>
    </location>
</feature>
<feature type="transmembrane region" description="Helical" evidence="7">
    <location>
        <begin position="82"/>
        <end position="101"/>
    </location>
</feature>
<comment type="subcellular location">
    <subcellularLocation>
        <location evidence="1">Cell membrane</location>
        <topology evidence="1">Multi-pass membrane protein</topology>
    </subcellularLocation>
</comment>
<evidence type="ECO:0000256" key="7">
    <source>
        <dbReference type="SAM" id="Phobius"/>
    </source>
</evidence>
<keyword evidence="2" id="KW-0813">Transport</keyword>
<dbReference type="Proteomes" id="UP000252355">
    <property type="component" value="Unassembled WGS sequence"/>
</dbReference>
<dbReference type="AlphaFoldDB" id="A0A367ZPW1"/>
<dbReference type="PANTHER" id="PTHR42770">
    <property type="entry name" value="AMINO ACID TRANSPORTER-RELATED"/>
    <property type="match status" value="1"/>
</dbReference>
<gene>
    <name evidence="8" type="ORF">OZSIB_3688</name>
</gene>
<accession>A0A367ZPW1</accession>
<evidence type="ECO:0000256" key="1">
    <source>
        <dbReference type="ARBA" id="ARBA00004651"/>
    </source>
</evidence>
<proteinExistence type="predicted"/>
<evidence type="ECO:0000313" key="9">
    <source>
        <dbReference type="Proteomes" id="UP000252355"/>
    </source>
</evidence>
<dbReference type="InterPro" id="IPR002293">
    <property type="entry name" value="AA/rel_permease1"/>
</dbReference>
<keyword evidence="3" id="KW-1003">Cell membrane</keyword>
<dbReference type="PIRSF" id="PIRSF006060">
    <property type="entry name" value="AA_transporter"/>
    <property type="match status" value="1"/>
</dbReference>
<feature type="transmembrane region" description="Helical" evidence="7">
    <location>
        <begin position="281"/>
        <end position="304"/>
    </location>
</feature>
<feature type="transmembrane region" description="Helical" evidence="7">
    <location>
        <begin position="152"/>
        <end position="176"/>
    </location>
</feature>